<keyword evidence="2" id="KW-1185">Reference proteome</keyword>
<dbReference type="eggNOG" id="arCOG08100">
    <property type="taxonomic scope" value="Archaea"/>
</dbReference>
<gene>
    <name evidence="1" type="ORF">C496_08871</name>
</gene>
<proteinExistence type="predicted"/>
<dbReference type="NCBIfam" id="NF033496">
    <property type="entry name" value="DUF2080_fam_acc"/>
    <property type="match status" value="1"/>
</dbReference>
<protein>
    <recommendedName>
        <fullName evidence="3">DUF2080 family transposase-associated protein</fullName>
    </recommendedName>
</protein>
<dbReference type="AlphaFoldDB" id="L9VXH9"/>
<dbReference type="PATRIC" id="fig|1114856.3.peg.1853"/>
<dbReference type="OrthoDB" id="109730at2157"/>
<reference evidence="1 2" key="1">
    <citation type="journal article" date="2014" name="PLoS Genet.">
        <title>Phylogenetically driven sequencing of extremely halophilic archaea reveals strategies for static and dynamic osmo-response.</title>
        <authorList>
            <person name="Becker E.A."/>
            <person name="Seitzer P.M."/>
            <person name="Tritt A."/>
            <person name="Larsen D."/>
            <person name="Krusor M."/>
            <person name="Yao A.I."/>
            <person name="Wu D."/>
            <person name="Madern D."/>
            <person name="Eisen J.A."/>
            <person name="Darling A.E."/>
            <person name="Facciotti M.T."/>
        </authorList>
    </citation>
    <scope>NUCLEOTIDE SEQUENCE [LARGE SCALE GENOMIC DNA]</scope>
    <source>
        <strain evidence="1 2">GA33</strain>
    </source>
</reference>
<dbReference type="EMBL" id="AOHW01000026">
    <property type="protein sequence ID" value="ELY41895.1"/>
    <property type="molecule type" value="Genomic_DNA"/>
</dbReference>
<dbReference type="RefSeq" id="WP_006089593.1">
    <property type="nucleotide sequence ID" value="NZ_AOHW01000026.1"/>
</dbReference>
<name>L9VXH9_9EURY</name>
<sequence length="52" mass="5711">MDRHEIEGYEVLDRDVRPVGNGAHVLVPKRWTGADVKVVRVSEPEPDADSGG</sequence>
<evidence type="ECO:0000313" key="1">
    <source>
        <dbReference type="EMBL" id="ELY41895.1"/>
    </source>
</evidence>
<accession>L9VXH9</accession>
<evidence type="ECO:0008006" key="3">
    <source>
        <dbReference type="Google" id="ProtNLM"/>
    </source>
</evidence>
<dbReference type="Proteomes" id="UP000011599">
    <property type="component" value="Unassembled WGS sequence"/>
</dbReference>
<evidence type="ECO:0000313" key="2">
    <source>
        <dbReference type="Proteomes" id="UP000011599"/>
    </source>
</evidence>
<organism evidence="1 2">
    <name type="scientific">Natronorubrum tibetense GA33</name>
    <dbReference type="NCBI Taxonomy" id="1114856"/>
    <lineage>
        <taxon>Archaea</taxon>
        <taxon>Methanobacteriati</taxon>
        <taxon>Methanobacteriota</taxon>
        <taxon>Stenosarchaea group</taxon>
        <taxon>Halobacteria</taxon>
        <taxon>Halobacteriales</taxon>
        <taxon>Natrialbaceae</taxon>
        <taxon>Natronorubrum</taxon>
    </lineage>
</organism>
<comment type="caution">
    <text evidence="1">The sequence shown here is derived from an EMBL/GenBank/DDBJ whole genome shotgun (WGS) entry which is preliminary data.</text>
</comment>